<evidence type="ECO:0000313" key="3">
    <source>
        <dbReference type="Proteomes" id="UP000274601"/>
    </source>
</evidence>
<protein>
    <submittedName>
        <fullName evidence="2">Uncharacterized protein</fullName>
    </submittedName>
</protein>
<accession>A0A495QXB7</accession>
<dbReference type="Proteomes" id="UP000274601">
    <property type="component" value="Unassembled WGS sequence"/>
</dbReference>
<evidence type="ECO:0000313" key="2">
    <source>
        <dbReference type="EMBL" id="RKS78841.1"/>
    </source>
</evidence>
<keyword evidence="1" id="KW-0472">Membrane</keyword>
<evidence type="ECO:0000256" key="1">
    <source>
        <dbReference type="SAM" id="Phobius"/>
    </source>
</evidence>
<proteinExistence type="predicted"/>
<keyword evidence="1" id="KW-0812">Transmembrane</keyword>
<sequence>MNSKSGWFGPLLRPVQGQGESLQLVVRYVWPFSHKNFQSTRDEYRPAVTVNGESVPAEWGTSIYVLREPAWTFRAVQGQDPVDGGEIAGPIPVQKSGTLLAAEPAELVYAPSGPGSGFSRGNAVPPRLHTGRSDRRDLTGPLRTVGVWVIFYIVVLIGPTLALLAKL</sequence>
<gene>
    <name evidence="2" type="ORF">BZB76_0275</name>
</gene>
<organism evidence="2 3">
    <name type="scientific">Actinomadura pelletieri DSM 43383</name>
    <dbReference type="NCBI Taxonomy" id="1120940"/>
    <lineage>
        <taxon>Bacteria</taxon>
        <taxon>Bacillati</taxon>
        <taxon>Actinomycetota</taxon>
        <taxon>Actinomycetes</taxon>
        <taxon>Streptosporangiales</taxon>
        <taxon>Thermomonosporaceae</taxon>
        <taxon>Actinomadura</taxon>
    </lineage>
</organism>
<dbReference type="EMBL" id="RBWU01000001">
    <property type="protein sequence ID" value="RKS78841.1"/>
    <property type="molecule type" value="Genomic_DNA"/>
</dbReference>
<dbReference type="AlphaFoldDB" id="A0A495QXB7"/>
<name>A0A495QXB7_9ACTN</name>
<keyword evidence="3" id="KW-1185">Reference proteome</keyword>
<reference evidence="2 3" key="1">
    <citation type="submission" date="2018-10" db="EMBL/GenBank/DDBJ databases">
        <title>Genomic Encyclopedia of Archaeal and Bacterial Type Strains, Phase II (KMG-II): from individual species to whole genera.</title>
        <authorList>
            <person name="Goeker M."/>
        </authorList>
    </citation>
    <scope>NUCLEOTIDE SEQUENCE [LARGE SCALE GENOMIC DNA]</scope>
    <source>
        <strain evidence="2 3">DSM 43383</strain>
    </source>
</reference>
<feature type="transmembrane region" description="Helical" evidence="1">
    <location>
        <begin position="145"/>
        <end position="165"/>
    </location>
</feature>
<comment type="caution">
    <text evidence="2">The sequence shown here is derived from an EMBL/GenBank/DDBJ whole genome shotgun (WGS) entry which is preliminary data.</text>
</comment>
<keyword evidence="1" id="KW-1133">Transmembrane helix</keyword>